<dbReference type="RefSeq" id="WP_396639174.1">
    <property type="nucleotide sequence ID" value="NZ_JBIQWL010000001.1"/>
</dbReference>
<dbReference type="Proteomes" id="UP001610861">
    <property type="component" value="Unassembled WGS sequence"/>
</dbReference>
<keyword evidence="1" id="KW-0472">Membrane</keyword>
<organism evidence="3 4">
    <name type="scientific">Microbacterium alkaliflavum</name>
    <dbReference type="NCBI Taxonomy" id="3248839"/>
    <lineage>
        <taxon>Bacteria</taxon>
        <taxon>Bacillati</taxon>
        <taxon>Actinomycetota</taxon>
        <taxon>Actinomycetes</taxon>
        <taxon>Micrococcales</taxon>
        <taxon>Microbacteriaceae</taxon>
        <taxon>Microbacterium</taxon>
    </lineage>
</organism>
<name>A0ABW7Q326_9MICO</name>
<reference evidence="3 4" key="1">
    <citation type="submission" date="2024-09" db="EMBL/GenBank/DDBJ databases">
        <authorList>
            <person name="Pan X."/>
        </authorList>
    </citation>
    <scope>NUCLEOTIDE SEQUENCE [LARGE SCALE GENOMIC DNA]</scope>
    <source>
        <strain evidence="3 4">B2969</strain>
    </source>
</reference>
<evidence type="ECO:0000256" key="1">
    <source>
        <dbReference type="SAM" id="Phobius"/>
    </source>
</evidence>
<evidence type="ECO:0000313" key="3">
    <source>
        <dbReference type="EMBL" id="MFH8249231.1"/>
    </source>
</evidence>
<keyword evidence="1" id="KW-0812">Transmembrane</keyword>
<keyword evidence="4" id="KW-1185">Reference proteome</keyword>
<feature type="transmembrane region" description="Helical" evidence="1">
    <location>
        <begin position="16"/>
        <end position="38"/>
    </location>
</feature>
<protein>
    <submittedName>
        <fullName evidence="3">VanZ family protein</fullName>
    </submittedName>
</protein>
<dbReference type="InterPro" id="IPR006976">
    <property type="entry name" value="VanZ-like"/>
</dbReference>
<feature type="transmembrane region" description="Helical" evidence="1">
    <location>
        <begin position="91"/>
        <end position="110"/>
    </location>
</feature>
<dbReference type="EMBL" id="JBIQWL010000001">
    <property type="protein sequence ID" value="MFH8249231.1"/>
    <property type="molecule type" value="Genomic_DNA"/>
</dbReference>
<feature type="transmembrane region" description="Helical" evidence="1">
    <location>
        <begin position="122"/>
        <end position="146"/>
    </location>
</feature>
<evidence type="ECO:0000259" key="2">
    <source>
        <dbReference type="Pfam" id="PF04892"/>
    </source>
</evidence>
<feature type="transmembrane region" description="Helical" evidence="1">
    <location>
        <begin position="69"/>
        <end position="86"/>
    </location>
</feature>
<sequence>MTDLTGVRTRTATRPWAVVAAMAAACVVVALTLAPRSIVAPTRALFMRATEFAVGPLLQELSTLEVERILNAILFVPLGVAVALLLGQRLWLLAIPLGIAVSAAVEFAQARIPGRVPDPQDVFANTAGAAVGALAVGLFFALRAVLRRARRR</sequence>
<evidence type="ECO:0000313" key="4">
    <source>
        <dbReference type="Proteomes" id="UP001610861"/>
    </source>
</evidence>
<keyword evidence="1" id="KW-1133">Transmembrane helix</keyword>
<dbReference type="Pfam" id="PF04892">
    <property type="entry name" value="VanZ"/>
    <property type="match status" value="1"/>
</dbReference>
<gene>
    <name evidence="3" type="ORF">ACH3VR_02530</name>
</gene>
<feature type="domain" description="VanZ-like" evidence="2">
    <location>
        <begin position="59"/>
        <end position="138"/>
    </location>
</feature>
<comment type="caution">
    <text evidence="3">The sequence shown here is derived from an EMBL/GenBank/DDBJ whole genome shotgun (WGS) entry which is preliminary data.</text>
</comment>
<proteinExistence type="predicted"/>
<accession>A0ABW7Q326</accession>